<organism evidence="1 2">
    <name type="scientific">Allopusillimonas soli</name>
    <dbReference type="NCBI Taxonomy" id="659016"/>
    <lineage>
        <taxon>Bacteria</taxon>
        <taxon>Pseudomonadati</taxon>
        <taxon>Pseudomonadota</taxon>
        <taxon>Betaproteobacteria</taxon>
        <taxon>Burkholderiales</taxon>
        <taxon>Alcaligenaceae</taxon>
        <taxon>Allopusillimonas</taxon>
    </lineage>
</organism>
<keyword evidence="1" id="KW-0456">Lyase</keyword>
<name>A0A853FBW2_9BURK</name>
<protein>
    <submittedName>
        <fullName evidence="1">Phosphonate C-P lyase system protein PhnG</fullName>
    </submittedName>
</protein>
<keyword evidence="2" id="KW-1185">Reference proteome</keyword>
<dbReference type="Proteomes" id="UP000580517">
    <property type="component" value="Unassembled WGS sequence"/>
</dbReference>
<sequence length="153" mass="16842">MKDDVPDQTPLPAARQNWMRVLARAGKALQRHEPLLRGQAHRYVRPAQTGMIMVRARAGGNGAPFNLGEMTVTRCVVQLDDGTTGYSYVAGRVKAHAELAALADACLQGPDANYWMRTVIRPLQALQNDEQAKRARDTVSTRVDFSTLVRGEA</sequence>
<dbReference type="InterPro" id="IPR009609">
    <property type="entry name" value="Phosphonate_metab_PhnG"/>
</dbReference>
<reference evidence="1 2" key="1">
    <citation type="submission" date="2020-07" db="EMBL/GenBank/DDBJ databases">
        <title>Taxonomic revisions and descriptions of new bacterial species based on genomic comparisons in the high-G+C-content subgroup of the family Alcaligenaceae.</title>
        <authorList>
            <person name="Szabo A."/>
            <person name="Felfoldi T."/>
        </authorList>
    </citation>
    <scope>NUCLEOTIDE SEQUENCE [LARGE SCALE GENOMIC DNA]</scope>
    <source>
        <strain evidence="1 2">DSM 25264</strain>
    </source>
</reference>
<dbReference type="Pfam" id="PF06754">
    <property type="entry name" value="PhnG"/>
    <property type="match status" value="1"/>
</dbReference>
<dbReference type="RefSeq" id="WP_129969420.1">
    <property type="nucleotide sequence ID" value="NZ_JACCEW010000003.1"/>
</dbReference>
<proteinExistence type="predicted"/>
<dbReference type="AlphaFoldDB" id="A0A853FBW2"/>
<dbReference type="OrthoDB" id="530475at2"/>
<evidence type="ECO:0000313" key="1">
    <source>
        <dbReference type="EMBL" id="NYT37437.1"/>
    </source>
</evidence>
<dbReference type="EMBL" id="JACCEW010000003">
    <property type="protein sequence ID" value="NYT37437.1"/>
    <property type="molecule type" value="Genomic_DNA"/>
</dbReference>
<evidence type="ECO:0000313" key="2">
    <source>
        <dbReference type="Proteomes" id="UP000580517"/>
    </source>
</evidence>
<dbReference type="GO" id="GO:0016829">
    <property type="term" value="F:lyase activity"/>
    <property type="evidence" value="ECO:0007669"/>
    <property type="project" value="UniProtKB-KW"/>
</dbReference>
<dbReference type="NCBIfam" id="TIGR03293">
    <property type="entry name" value="PhnG_redo"/>
    <property type="match status" value="1"/>
</dbReference>
<dbReference type="GO" id="GO:0019634">
    <property type="term" value="P:organic phosphonate metabolic process"/>
    <property type="evidence" value="ECO:0007669"/>
    <property type="project" value="InterPro"/>
</dbReference>
<comment type="caution">
    <text evidence="1">The sequence shown here is derived from an EMBL/GenBank/DDBJ whole genome shotgun (WGS) entry which is preliminary data.</text>
</comment>
<gene>
    <name evidence="1" type="primary">phnG</name>
    <name evidence="1" type="ORF">H0A68_11185</name>
</gene>
<accession>A0A853FBW2</accession>
<dbReference type="GO" id="GO:0015716">
    <property type="term" value="P:organic phosphonate transport"/>
    <property type="evidence" value="ECO:0007669"/>
    <property type="project" value="InterPro"/>
</dbReference>